<evidence type="ECO:0000313" key="3">
    <source>
        <dbReference type="Proteomes" id="UP000092993"/>
    </source>
</evidence>
<organism evidence="2 3">
    <name type="scientific">Grifola frondosa</name>
    <name type="common">Maitake</name>
    <name type="synonym">Polyporus frondosus</name>
    <dbReference type="NCBI Taxonomy" id="5627"/>
    <lineage>
        <taxon>Eukaryota</taxon>
        <taxon>Fungi</taxon>
        <taxon>Dikarya</taxon>
        <taxon>Basidiomycota</taxon>
        <taxon>Agaricomycotina</taxon>
        <taxon>Agaricomycetes</taxon>
        <taxon>Polyporales</taxon>
        <taxon>Grifolaceae</taxon>
        <taxon>Grifola</taxon>
    </lineage>
</organism>
<keyword evidence="3" id="KW-1185">Reference proteome</keyword>
<sequence>MEATSREQMSAIAVGTSNKESDIGSIEVRSIPVIDVARPKELAKRANTKRIELAMLNGNGCRRRHDAPRAELCMKVSSSSPRAMRKGGKEWESGREKEETPTCKQGCLFGKAVRADRIQIGKLTYPTL</sequence>
<accession>A0A1C7M0M8</accession>
<proteinExistence type="predicted"/>
<dbReference type="EMBL" id="LUGG01000015">
    <property type="protein sequence ID" value="OBZ69966.1"/>
    <property type="molecule type" value="Genomic_DNA"/>
</dbReference>
<comment type="caution">
    <text evidence="2">The sequence shown here is derived from an EMBL/GenBank/DDBJ whole genome shotgun (WGS) entry which is preliminary data.</text>
</comment>
<name>A0A1C7M0M8_GRIFR</name>
<dbReference type="AlphaFoldDB" id="A0A1C7M0M8"/>
<dbReference type="Proteomes" id="UP000092993">
    <property type="component" value="Unassembled WGS sequence"/>
</dbReference>
<evidence type="ECO:0000313" key="2">
    <source>
        <dbReference type="EMBL" id="OBZ69966.1"/>
    </source>
</evidence>
<feature type="compositionally biased region" description="Basic and acidic residues" evidence="1">
    <location>
        <begin position="87"/>
        <end position="98"/>
    </location>
</feature>
<protein>
    <submittedName>
        <fullName evidence="2">Uncharacterized protein</fullName>
    </submittedName>
</protein>
<feature type="region of interest" description="Disordered" evidence="1">
    <location>
        <begin position="1"/>
        <end position="21"/>
    </location>
</feature>
<evidence type="ECO:0000256" key="1">
    <source>
        <dbReference type="SAM" id="MobiDB-lite"/>
    </source>
</evidence>
<feature type="region of interest" description="Disordered" evidence="1">
    <location>
        <begin position="75"/>
        <end position="98"/>
    </location>
</feature>
<reference evidence="2 3" key="1">
    <citation type="submission" date="2016-03" db="EMBL/GenBank/DDBJ databases">
        <title>Whole genome sequencing of Grifola frondosa 9006-11.</title>
        <authorList>
            <person name="Min B."/>
            <person name="Park H."/>
            <person name="Kim J.-G."/>
            <person name="Cho H."/>
            <person name="Oh Y.-L."/>
            <person name="Kong W.-S."/>
            <person name="Choi I.-G."/>
        </authorList>
    </citation>
    <scope>NUCLEOTIDE SEQUENCE [LARGE SCALE GENOMIC DNA]</scope>
    <source>
        <strain evidence="2 3">9006-11</strain>
    </source>
</reference>
<gene>
    <name evidence="2" type="ORF">A0H81_10472</name>
</gene>